<keyword evidence="2" id="KW-0812">Transmembrane</keyword>
<accession>A0A2T0BHD5</accession>
<dbReference type="PROSITE" id="PS51109">
    <property type="entry name" value="G5"/>
    <property type="match status" value="1"/>
</dbReference>
<dbReference type="PANTHER" id="PTHR39160:SF4">
    <property type="entry name" value="RESUSCITATION-PROMOTING FACTOR RPFB"/>
    <property type="match status" value="1"/>
</dbReference>
<dbReference type="SUPFAM" id="SSF50685">
    <property type="entry name" value="Barwin-like endoglucanases"/>
    <property type="match status" value="1"/>
</dbReference>
<dbReference type="Gene3D" id="2.20.230.10">
    <property type="entry name" value="Resuscitation-promoting factor rpfb"/>
    <property type="match status" value="1"/>
</dbReference>
<evidence type="ECO:0000313" key="4">
    <source>
        <dbReference type="EMBL" id="PRR83294.1"/>
    </source>
</evidence>
<evidence type="ECO:0000313" key="5">
    <source>
        <dbReference type="Proteomes" id="UP000239471"/>
    </source>
</evidence>
<proteinExistence type="predicted"/>
<evidence type="ECO:0000259" key="3">
    <source>
        <dbReference type="PROSITE" id="PS51109"/>
    </source>
</evidence>
<dbReference type="SMART" id="SM01208">
    <property type="entry name" value="G5"/>
    <property type="match status" value="1"/>
</dbReference>
<evidence type="ECO:0000256" key="2">
    <source>
        <dbReference type="SAM" id="Phobius"/>
    </source>
</evidence>
<dbReference type="AlphaFoldDB" id="A0A2T0BHD5"/>
<evidence type="ECO:0000256" key="1">
    <source>
        <dbReference type="ARBA" id="ARBA00022729"/>
    </source>
</evidence>
<dbReference type="InterPro" id="IPR036908">
    <property type="entry name" value="RlpA-like_sf"/>
</dbReference>
<dbReference type="Pfam" id="PF03990">
    <property type="entry name" value="DUF348"/>
    <property type="match status" value="2"/>
</dbReference>
<feature type="domain" description="G5" evidence="3">
    <location>
        <begin position="158"/>
        <end position="238"/>
    </location>
</feature>
<keyword evidence="2" id="KW-1133">Transmembrane helix</keyword>
<name>A0A2T0BHD5_9CLOT</name>
<dbReference type="GO" id="GO:0004553">
    <property type="term" value="F:hydrolase activity, hydrolyzing O-glycosyl compounds"/>
    <property type="evidence" value="ECO:0007669"/>
    <property type="project" value="InterPro"/>
</dbReference>
<dbReference type="GO" id="GO:0019867">
    <property type="term" value="C:outer membrane"/>
    <property type="evidence" value="ECO:0007669"/>
    <property type="project" value="InterPro"/>
</dbReference>
<dbReference type="Proteomes" id="UP000239471">
    <property type="component" value="Unassembled WGS sequence"/>
</dbReference>
<dbReference type="RefSeq" id="WP_106059107.1">
    <property type="nucleotide sequence ID" value="NZ_PVXQ01000008.1"/>
</dbReference>
<dbReference type="Gene3D" id="2.40.40.10">
    <property type="entry name" value="RlpA-like domain"/>
    <property type="match status" value="1"/>
</dbReference>
<protein>
    <submittedName>
        <fullName evidence="4">Cell wall-binding protein YocH</fullName>
    </submittedName>
</protein>
<keyword evidence="5" id="KW-1185">Reference proteome</keyword>
<dbReference type="InterPro" id="IPR007137">
    <property type="entry name" value="DUF348"/>
</dbReference>
<sequence>MVENLKNNLKKSFSNGPKAKIMLGLIICLFCVTSVIISMRKTVNVSIDGNQETFVTYKQNVKDVLQEQGYSINEKDKVQPSLEAKISKDQTIAVKKAVLVNIVIAGTGREILTAEDTIGDMLVQEAEILEAEGVQYKAEDIVTPSRETVISEDMNIQLVNVLEEEVTDLEAIPYETEQSVDYGQLDTYREVTKLGVSGEKEVTYKVLKHDDQIVAKVKVGEKPITAPENESVIVGGSTLKVNRSGESYQSKKTMYMESTAYSGGGITATGRRVAYNPGGLSVIAVDPRVIPLGSLVEVAGYGRAIAADTGGAIKGNIIDVYFDSSSVCSSWGRKYDVEVNVIAYPGEW</sequence>
<dbReference type="EMBL" id="PVXQ01000008">
    <property type="protein sequence ID" value="PRR83294.1"/>
    <property type="molecule type" value="Genomic_DNA"/>
</dbReference>
<dbReference type="Pfam" id="PF07501">
    <property type="entry name" value="G5"/>
    <property type="match status" value="1"/>
</dbReference>
<gene>
    <name evidence="4" type="primary">yocH_2</name>
    <name evidence="4" type="ORF">CLVI_10930</name>
</gene>
<comment type="caution">
    <text evidence="4">The sequence shown here is derived from an EMBL/GenBank/DDBJ whole genome shotgun (WGS) entry which is preliminary data.</text>
</comment>
<dbReference type="InterPro" id="IPR011098">
    <property type="entry name" value="G5_dom"/>
</dbReference>
<dbReference type="CDD" id="cd22786">
    <property type="entry name" value="DPBB_YuiC-like"/>
    <property type="match status" value="1"/>
</dbReference>
<dbReference type="OrthoDB" id="9798935at2"/>
<dbReference type="InterPro" id="IPR010611">
    <property type="entry name" value="3D_dom"/>
</dbReference>
<dbReference type="Pfam" id="PF06725">
    <property type="entry name" value="3D"/>
    <property type="match status" value="1"/>
</dbReference>
<dbReference type="PANTHER" id="PTHR39160">
    <property type="entry name" value="CELL WALL-BINDING PROTEIN YOCH"/>
    <property type="match status" value="1"/>
</dbReference>
<dbReference type="InterPro" id="IPR051933">
    <property type="entry name" value="Resuscitation_pf_RpfB"/>
</dbReference>
<reference evidence="4 5" key="1">
    <citation type="submission" date="2018-03" db="EMBL/GenBank/DDBJ databases">
        <title>Genome sequence of Clostridium vincentii DSM 10228.</title>
        <authorList>
            <person name="Poehlein A."/>
            <person name="Daniel R."/>
        </authorList>
    </citation>
    <scope>NUCLEOTIDE SEQUENCE [LARGE SCALE GENOMIC DNA]</scope>
    <source>
        <strain evidence="4 5">DSM 10228</strain>
    </source>
</reference>
<keyword evidence="2" id="KW-0472">Membrane</keyword>
<feature type="transmembrane region" description="Helical" evidence="2">
    <location>
        <begin position="21"/>
        <end position="39"/>
    </location>
</feature>
<organism evidence="4 5">
    <name type="scientific">Clostridium vincentii</name>
    <dbReference type="NCBI Taxonomy" id="52704"/>
    <lineage>
        <taxon>Bacteria</taxon>
        <taxon>Bacillati</taxon>
        <taxon>Bacillota</taxon>
        <taxon>Clostridia</taxon>
        <taxon>Eubacteriales</taxon>
        <taxon>Clostridiaceae</taxon>
        <taxon>Clostridium</taxon>
    </lineage>
</organism>
<dbReference type="GO" id="GO:0009254">
    <property type="term" value="P:peptidoglycan turnover"/>
    <property type="evidence" value="ECO:0007669"/>
    <property type="project" value="InterPro"/>
</dbReference>
<keyword evidence="1" id="KW-0732">Signal</keyword>